<dbReference type="GO" id="GO:0052689">
    <property type="term" value="F:carboxylic ester hydrolase activity"/>
    <property type="evidence" value="ECO:0007669"/>
    <property type="project" value="InterPro"/>
</dbReference>
<dbReference type="Proteomes" id="UP000318833">
    <property type="component" value="Unassembled WGS sequence"/>
</dbReference>
<dbReference type="AlphaFoldDB" id="A0A554VQF3"/>
<comment type="caution">
    <text evidence="2">The sequence shown here is derived from an EMBL/GenBank/DDBJ whole genome shotgun (WGS) entry which is preliminary data.</text>
</comment>
<feature type="domain" description="Carbohydrate esterase 2 N-terminal" evidence="1">
    <location>
        <begin position="39"/>
        <end position="143"/>
    </location>
</feature>
<dbReference type="RefSeq" id="WP_143915379.1">
    <property type="nucleotide sequence ID" value="NZ_CANMIK010000005.1"/>
</dbReference>
<dbReference type="PROSITE" id="PS51257">
    <property type="entry name" value="PROKAR_LIPOPROTEIN"/>
    <property type="match status" value="1"/>
</dbReference>
<evidence type="ECO:0000259" key="1">
    <source>
        <dbReference type="Pfam" id="PF17996"/>
    </source>
</evidence>
<gene>
    <name evidence="2" type="ORF">FOF46_02770</name>
</gene>
<protein>
    <submittedName>
        <fullName evidence="2">Electron transporter RnfD</fullName>
    </submittedName>
</protein>
<dbReference type="SUPFAM" id="SSF52266">
    <property type="entry name" value="SGNH hydrolase"/>
    <property type="match status" value="1"/>
</dbReference>
<dbReference type="Gene3D" id="3.40.50.1110">
    <property type="entry name" value="SGNH hydrolase"/>
    <property type="match status" value="1"/>
</dbReference>
<evidence type="ECO:0000313" key="2">
    <source>
        <dbReference type="EMBL" id="TSE10782.1"/>
    </source>
</evidence>
<dbReference type="InterPro" id="IPR052762">
    <property type="entry name" value="PCW_deacetylase/CE"/>
</dbReference>
<proteinExistence type="predicted"/>
<dbReference type="EMBL" id="VLNR01000004">
    <property type="protein sequence ID" value="TSE10782.1"/>
    <property type="molecule type" value="Genomic_DNA"/>
</dbReference>
<keyword evidence="3" id="KW-1185">Reference proteome</keyword>
<dbReference type="Gene3D" id="2.60.120.260">
    <property type="entry name" value="Galactose-binding domain-like"/>
    <property type="match status" value="1"/>
</dbReference>
<organism evidence="2 3">
    <name type="scientific">Aquimarina algiphila</name>
    <dbReference type="NCBI Taxonomy" id="2047982"/>
    <lineage>
        <taxon>Bacteria</taxon>
        <taxon>Pseudomonadati</taxon>
        <taxon>Bacteroidota</taxon>
        <taxon>Flavobacteriia</taxon>
        <taxon>Flavobacteriales</taxon>
        <taxon>Flavobacteriaceae</taxon>
        <taxon>Aquimarina</taxon>
    </lineage>
</organism>
<accession>A0A554VQF3</accession>
<dbReference type="OrthoDB" id="9801375at2"/>
<dbReference type="InterPro" id="IPR037461">
    <property type="entry name" value="CtCE2-like_dom"/>
</dbReference>
<dbReference type="CDD" id="cd01831">
    <property type="entry name" value="Endoglucanase_E_like"/>
    <property type="match status" value="1"/>
</dbReference>
<dbReference type="InterPro" id="IPR040794">
    <property type="entry name" value="CE2_N"/>
</dbReference>
<dbReference type="PANTHER" id="PTHR37834">
    <property type="entry name" value="GDSL-LIKE LIPASE/ACYLHYDROLASE DOMAIN PROTEIN (AFU_ORTHOLOGUE AFUA_2G00620)"/>
    <property type="match status" value="1"/>
</dbReference>
<evidence type="ECO:0000313" key="3">
    <source>
        <dbReference type="Proteomes" id="UP000318833"/>
    </source>
</evidence>
<dbReference type="InterPro" id="IPR036514">
    <property type="entry name" value="SGNH_hydro_sf"/>
</dbReference>
<sequence length="366" mass="41898">MNSRATLYFLSLFIFISCKNSSKDIDIINVNYNDNHISYEGRIGENKTKRASEIYWSGSSIKIVFEGTMVKTTLEDQNGTNYFNIIIDGKKTDVLKLKKGKHTYSLTEKLTYGKHSIELTKRNEWTFGTTLFYGFEITGSKILEVAKDKSLFIEFYGDSITTGHGNEDYTGEDKADGDVTNNYATYAAITAKELNAEYSCIARGGIGIMVSWFNMIMPEMYDRLNPNDPNSKWNFDEKKPDIVVVNLFQNDSWIVNQPNHVEFKRRFGNKKPTEDIIINKYQSFLKKIRKHYPGTSIVCLLGNMDITKENSPWPGYVSNAVKTMGDKDIYTCYVPHKNTPGHPKVEEHQIVAEKLLQIIKTKIIDK</sequence>
<dbReference type="PANTHER" id="PTHR37834:SF2">
    <property type="entry name" value="ESTERASE, SGNH HYDROLASE-TYPE"/>
    <property type="match status" value="1"/>
</dbReference>
<reference evidence="2 3" key="1">
    <citation type="submission" date="2019-07" db="EMBL/GenBank/DDBJ databases">
        <title>The draft genome sequence of Aquimarina algiphila M91.</title>
        <authorList>
            <person name="Meng X."/>
        </authorList>
    </citation>
    <scope>NUCLEOTIDE SEQUENCE [LARGE SCALE GENOMIC DNA]</scope>
    <source>
        <strain evidence="2 3">M91</strain>
    </source>
</reference>
<name>A0A554VQF3_9FLAO</name>
<dbReference type="Pfam" id="PF17996">
    <property type="entry name" value="CE2_N"/>
    <property type="match status" value="1"/>
</dbReference>